<evidence type="ECO:0000313" key="4">
    <source>
        <dbReference type="Proteomes" id="UP001237642"/>
    </source>
</evidence>
<dbReference type="GO" id="GO:0006310">
    <property type="term" value="P:DNA recombination"/>
    <property type="evidence" value="ECO:0007669"/>
    <property type="project" value="UniProtKB-KW"/>
</dbReference>
<dbReference type="AlphaFoldDB" id="A0AAD8HA74"/>
<comment type="caution">
    <text evidence="3">The sequence shown here is derived from an EMBL/GenBank/DDBJ whole genome shotgun (WGS) entry which is preliminary data.</text>
</comment>
<comment type="cofactor">
    <cofactor evidence="1">
        <name>Mg(2+)</name>
        <dbReference type="ChEBI" id="CHEBI:18420"/>
    </cofactor>
</comment>
<keyword evidence="1" id="KW-0067">ATP-binding</keyword>
<keyword evidence="1" id="KW-0233">DNA recombination</keyword>
<name>A0AAD8HA74_9APIA</name>
<organism evidence="3 4">
    <name type="scientific">Heracleum sosnowskyi</name>
    <dbReference type="NCBI Taxonomy" id="360622"/>
    <lineage>
        <taxon>Eukaryota</taxon>
        <taxon>Viridiplantae</taxon>
        <taxon>Streptophyta</taxon>
        <taxon>Embryophyta</taxon>
        <taxon>Tracheophyta</taxon>
        <taxon>Spermatophyta</taxon>
        <taxon>Magnoliopsida</taxon>
        <taxon>eudicotyledons</taxon>
        <taxon>Gunneridae</taxon>
        <taxon>Pentapetalae</taxon>
        <taxon>asterids</taxon>
        <taxon>campanulids</taxon>
        <taxon>Apiales</taxon>
        <taxon>Apiaceae</taxon>
        <taxon>Apioideae</taxon>
        <taxon>apioid superclade</taxon>
        <taxon>Tordylieae</taxon>
        <taxon>Tordyliinae</taxon>
        <taxon>Heracleum</taxon>
    </lineage>
</organism>
<dbReference type="Proteomes" id="UP001237642">
    <property type="component" value="Unassembled WGS sequence"/>
</dbReference>
<gene>
    <name evidence="3" type="ORF">POM88_038359</name>
</gene>
<dbReference type="PANTHER" id="PTHR10492:SF101">
    <property type="entry name" value="ATP-DEPENDENT DNA HELICASE"/>
    <property type="match status" value="1"/>
</dbReference>
<keyword evidence="1" id="KW-0234">DNA repair</keyword>
<keyword evidence="1" id="KW-0547">Nucleotide-binding</keyword>
<evidence type="ECO:0000313" key="3">
    <source>
        <dbReference type="EMBL" id="KAK1362798.1"/>
    </source>
</evidence>
<dbReference type="GO" id="GO:0043139">
    <property type="term" value="F:5'-3' DNA helicase activity"/>
    <property type="evidence" value="ECO:0007669"/>
    <property type="project" value="UniProtKB-EC"/>
</dbReference>
<sequence>MLPEVALLHYFLVGEGLLNARFAIPISINEDSICGIRQGSDLAVLLERTKLLIWDEAAMARKYCFEAMDRTCRDVLRSSNPRSLEQPFGGMLIVFGCDFQQILLVVLKGSRQDIISATIN</sequence>
<dbReference type="EC" id="5.6.2.3" evidence="1"/>
<keyword evidence="4" id="KW-1185">Reference proteome</keyword>
<comment type="similarity">
    <text evidence="1">Belongs to the helicase family.</text>
</comment>
<accession>A0AAD8HA74</accession>
<dbReference type="GO" id="GO:0005524">
    <property type="term" value="F:ATP binding"/>
    <property type="evidence" value="ECO:0007669"/>
    <property type="project" value="UniProtKB-KW"/>
</dbReference>
<keyword evidence="1" id="KW-0227">DNA damage</keyword>
<keyword evidence="1 3" id="KW-0347">Helicase</keyword>
<comment type="catalytic activity">
    <reaction evidence="1">
        <text>ATP + H2O = ADP + phosphate + H(+)</text>
        <dbReference type="Rhea" id="RHEA:13065"/>
        <dbReference type="ChEBI" id="CHEBI:15377"/>
        <dbReference type="ChEBI" id="CHEBI:15378"/>
        <dbReference type="ChEBI" id="CHEBI:30616"/>
        <dbReference type="ChEBI" id="CHEBI:43474"/>
        <dbReference type="ChEBI" id="CHEBI:456216"/>
        <dbReference type="EC" id="5.6.2.3"/>
    </reaction>
</comment>
<dbReference type="InterPro" id="IPR027417">
    <property type="entry name" value="P-loop_NTPase"/>
</dbReference>
<dbReference type="InterPro" id="IPR010285">
    <property type="entry name" value="DNA_helicase_pif1-like_DEAD"/>
</dbReference>
<dbReference type="EMBL" id="JAUIZM010000009">
    <property type="protein sequence ID" value="KAK1362798.1"/>
    <property type="molecule type" value="Genomic_DNA"/>
</dbReference>
<dbReference type="Pfam" id="PF05970">
    <property type="entry name" value="PIF1"/>
    <property type="match status" value="1"/>
</dbReference>
<dbReference type="GO" id="GO:0016787">
    <property type="term" value="F:hydrolase activity"/>
    <property type="evidence" value="ECO:0007669"/>
    <property type="project" value="UniProtKB-KW"/>
</dbReference>
<evidence type="ECO:0000259" key="2">
    <source>
        <dbReference type="Pfam" id="PF05970"/>
    </source>
</evidence>
<evidence type="ECO:0000256" key="1">
    <source>
        <dbReference type="RuleBase" id="RU363044"/>
    </source>
</evidence>
<dbReference type="PANTHER" id="PTHR10492">
    <property type="match status" value="1"/>
</dbReference>
<proteinExistence type="inferred from homology"/>
<reference evidence="3" key="2">
    <citation type="submission" date="2023-05" db="EMBL/GenBank/DDBJ databases">
        <authorList>
            <person name="Schelkunov M.I."/>
        </authorList>
    </citation>
    <scope>NUCLEOTIDE SEQUENCE</scope>
    <source>
        <strain evidence="3">Hsosn_3</strain>
        <tissue evidence="3">Leaf</tissue>
    </source>
</reference>
<dbReference type="GO" id="GO:0000723">
    <property type="term" value="P:telomere maintenance"/>
    <property type="evidence" value="ECO:0007669"/>
    <property type="project" value="InterPro"/>
</dbReference>
<dbReference type="GO" id="GO:0006281">
    <property type="term" value="P:DNA repair"/>
    <property type="evidence" value="ECO:0007669"/>
    <property type="project" value="UniProtKB-KW"/>
</dbReference>
<reference evidence="3" key="1">
    <citation type="submission" date="2023-02" db="EMBL/GenBank/DDBJ databases">
        <title>Genome of toxic invasive species Heracleum sosnowskyi carries increased number of genes despite the absence of recent whole-genome duplications.</title>
        <authorList>
            <person name="Schelkunov M."/>
            <person name="Shtratnikova V."/>
            <person name="Makarenko M."/>
            <person name="Klepikova A."/>
            <person name="Omelchenko D."/>
            <person name="Novikova G."/>
            <person name="Obukhova E."/>
            <person name="Bogdanov V."/>
            <person name="Penin A."/>
            <person name="Logacheva M."/>
        </authorList>
    </citation>
    <scope>NUCLEOTIDE SEQUENCE</scope>
    <source>
        <strain evidence="3">Hsosn_3</strain>
        <tissue evidence="3">Leaf</tissue>
    </source>
</reference>
<feature type="domain" description="DNA helicase Pif1-like DEAD-box helicase" evidence="2">
    <location>
        <begin position="18"/>
        <end position="120"/>
    </location>
</feature>
<keyword evidence="1" id="KW-0378">Hydrolase</keyword>
<dbReference type="Gene3D" id="3.40.50.300">
    <property type="entry name" value="P-loop containing nucleotide triphosphate hydrolases"/>
    <property type="match status" value="1"/>
</dbReference>
<protein>
    <recommendedName>
        <fullName evidence="1">ATP-dependent DNA helicase</fullName>
        <ecNumber evidence="1">5.6.2.3</ecNumber>
    </recommendedName>
</protein>